<accession>A0A167QJ98</accession>
<proteinExistence type="predicted"/>
<dbReference type="AlphaFoldDB" id="A0A167QJ98"/>
<evidence type="ECO:0000313" key="2">
    <source>
        <dbReference type="Proteomes" id="UP000077315"/>
    </source>
</evidence>
<keyword evidence="2" id="KW-1185">Reference proteome</keyword>
<reference evidence="2" key="1">
    <citation type="submission" date="2015-06" db="EMBL/GenBank/DDBJ databases">
        <title>Expansion of signal transduction pathways in fungi by whole-genome duplication.</title>
        <authorList>
            <consortium name="DOE Joint Genome Institute"/>
            <person name="Corrochano L.M."/>
            <person name="Kuo A."/>
            <person name="Marcet-Houben M."/>
            <person name="Polaino S."/>
            <person name="Salamov A."/>
            <person name="Villalobos J.M."/>
            <person name="Alvarez M.I."/>
            <person name="Avalos J."/>
            <person name="Benito E.P."/>
            <person name="Benoit I."/>
            <person name="Burger G."/>
            <person name="Camino L.P."/>
            <person name="Canovas D."/>
            <person name="Cerda-Olmedo E."/>
            <person name="Cheng J.-F."/>
            <person name="Dominguez A."/>
            <person name="Elias M."/>
            <person name="Eslava A.P."/>
            <person name="Glaser F."/>
            <person name="Grimwood J."/>
            <person name="Gutierrez G."/>
            <person name="Heitman J."/>
            <person name="Henrissat B."/>
            <person name="Iturriaga E.A."/>
            <person name="Lang B.F."/>
            <person name="Lavin J.L."/>
            <person name="Lee S."/>
            <person name="Li W."/>
            <person name="Lindquist E."/>
            <person name="Lopez-Garcia S."/>
            <person name="Luque E.M."/>
            <person name="Marcos A.T."/>
            <person name="Martin J."/>
            <person name="McCluskey K."/>
            <person name="Medina H.R."/>
            <person name="Miralles-Duran A."/>
            <person name="Miyazaki A."/>
            <person name="Munoz-Torres E."/>
            <person name="Oguiza J.A."/>
            <person name="Ohm R."/>
            <person name="Olmedo M."/>
            <person name="Orejas M."/>
            <person name="Ortiz-Castellanos L."/>
            <person name="Pisabarro A.G."/>
            <person name="Rodriguez-Romero J."/>
            <person name="Ruiz-Herrera J."/>
            <person name="Ruiz-Vazquez R."/>
            <person name="Sanz C."/>
            <person name="Schackwitz W."/>
            <person name="Schmutz J."/>
            <person name="Shahriari M."/>
            <person name="Shelest E."/>
            <person name="Silva-Franco F."/>
            <person name="Soanes D."/>
            <person name="Syed K."/>
            <person name="Tagua V.G."/>
            <person name="Talbot N.J."/>
            <person name="Thon M."/>
            <person name="De vries R.P."/>
            <person name="Wiebenga A."/>
            <person name="Yadav J.S."/>
            <person name="Braun E.L."/>
            <person name="Baker S."/>
            <person name="Garre V."/>
            <person name="Horwitz B."/>
            <person name="Torres-Martinez S."/>
            <person name="Idnurm A."/>
            <person name="Herrera-Estrella A."/>
            <person name="Gabaldon T."/>
            <person name="Grigoriev I.V."/>
        </authorList>
    </citation>
    <scope>NUCLEOTIDE SEQUENCE [LARGE SCALE GENOMIC DNA]</scope>
    <source>
        <strain evidence="2">NRRL 1555(-)</strain>
    </source>
</reference>
<dbReference type="RefSeq" id="XP_018297821.1">
    <property type="nucleotide sequence ID" value="XM_018440388.1"/>
</dbReference>
<gene>
    <name evidence="1" type="ORF">PHYBLDRAFT_58828</name>
</gene>
<name>A0A167QJ98_PHYB8</name>
<protein>
    <submittedName>
        <fullName evidence="1">Uncharacterized protein</fullName>
    </submittedName>
</protein>
<evidence type="ECO:0000313" key="1">
    <source>
        <dbReference type="EMBL" id="OAD79781.1"/>
    </source>
</evidence>
<sequence length="105" mass="12366">MVITIFFYHFFDSIWHTRHKSMEKSWIKQFLFPKNSGLKILAFRTHHMCSIGFRSGLCEGQYPETTPHHHRAFSVTLYCSVKIWPETNSQTANVPTYPQIMTVNT</sequence>
<dbReference type="VEuPathDB" id="FungiDB:PHYBLDRAFT_58828"/>
<dbReference type="EMBL" id="KV440972">
    <property type="protein sequence ID" value="OAD79781.1"/>
    <property type="molecule type" value="Genomic_DNA"/>
</dbReference>
<dbReference type="Proteomes" id="UP000077315">
    <property type="component" value="Unassembled WGS sequence"/>
</dbReference>
<organism evidence="1 2">
    <name type="scientific">Phycomyces blakesleeanus (strain ATCC 8743b / DSM 1359 / FGSC 10004 / NBRC 33097 / NRRL 1555)</name>
    <dbReference type="NCBI Taxonomy" id="763407"/>
    <lineage>
        <taxon>Eukaryota</taxon>
        <taxon>Fungi</taxon>
        <taxon>Fungi incertae sedis</taxon>
        <taxon>Mucoromycota</taxon>
        <taxon>Mucoromycotina</taxon>
        <taxon>Mucoromycetes</taxon>
        <taxon>Mucorales</taxon>
        <taxon>Phycomycetaceae</taxon>
        <taxon>Phycomyces</taxon>
    </lineage>
</organism>
<dbReference type="InParanoid" id="A0A167QJ98"/>
<dbReference type="GeneID" id="29001294"/>